<feature type="domain" description="Glycosyl transferase family 1" evidence="1">
    <location>
        <begin position="200"/>
        <end position="346"/>
    </location>
</feature>
<keyword evidence="4" id="KW-1185">Reference proteome</keyword>
<dbReference type="Pfam" id="PF13579">
    <property type="entry name" value="Glyco_trans_4_4"/>
    <property type="match status" value="1"/>
</dbReference>
<accession>A0A069PPH2</accession>
<dbReference type="STRING" id="60547.GCA_000751215_00707"/>
<dbReference type="GO" id="GO:0016757">
    <property type="term" value="F:glycosyltransferase activity"/>
    <property type="evidence" value="ECO:0007669"/>
    <property type="project" value="InterPro"/>
</dbReference>
<evidence type="ECO:0000313" key="4">
    <source>
        <dbReference type="Proteomes" id="UP000027466"/>
    </source>
</evidence>
<dbReference type="Gene3D" id="3.40.50.2000">
    <property type="entry name" value="Glycogen Phosphorylase B"/>
    <property type="match status" value="2"/>
</dbReference>
<evidence type="ECO:0000313" key="3">
    <source>
        <dbReference type="EMBL" id="KDR42535.1"/>
    </source>
</evidence>
<dbReference type="Proteomes" id="UP000027466">
    <property type="component" value="Unassembled WGS sequence"/>
</dbReference>
<reference evidence="3 4" key="1">
    <citation type="submission" date="2014-03" db="EMBL/GenBank/DDBJ databases">
        <title>Draft Genome Sequences of Four Burkholderia Strains.</title>
        <authorList>
            <person name="Liu X.Y."/>
            <person name="Li C.X."/>
            <person name="Xu J.H."/>
        </authorList>
    </citation>
    <scope>NUCLEOTIDE SEQUENCE [LARGE SCALE GENOMIC DNA]</scope>
    <source>
        <strain evidence="3 4">DSM 50014</strain>
    </source>
</reference>
<dbReference type="InterPro" id="IPR050194">
    <property type="entry name" value="Glycosyltransferase_grp1"/>
</dbReference>
<dbReference type="PANTHER" id="PTHR45947">
    <property type="entry name" value="SULFOQUINOVOSYL TRANSFERASE SQD2"/>
    <property type="match status" value="1"/>
</dbReference>
<dbReference type="AlphaFoldDB" id="A0A069PPH2"/>
<name>A0A069PPH2_9BURK</name>
<dbReference type="InterPro" id="IPR028098">
    <property type="entry name" value="Glyco_trans_4-like_N"/>
</dbReference>
<proteinExistence type="predicted"/>
<protein>
    <submittedName>
        <fullName evidence="3">Transferase</fullName>
    </submittedName>
</protein>
<organism evidence="3 4">
    <name type="scientific">Caballeronia glathei</name>
    <dbReference type="NCBI Taxonomy" id="60547"/>
    <lineage>
        <taxon>Bacteria</taxon>
        <taxon>Pseudomonadati</taxon>
        <taxon>Pseudomonadota</taxon>
        <taxon>Betaproteobacteria</taxon>
        <taxon>Burkholderiales</taxon>
        <taxon>Burkholderiaceae</taxon>
        <taxon>Caballeronia</taxon>
    </lineage>
</organism>
<dbReference type="EMBL" id="JFHC01000015">
    <property type="protein sequence ID" value="KDR42535.1"/>
    <property type="molecule type" value="Genomic_DNA"/>
</dbReference>
<dbReference type="Pfam" id="PF00534">
    <property type="entry name" value="Glycos_transf_1"/>
    <property type="match status" value="1"/>
</dbReference>
<dbReference type="PANTHER" id="PTHR45947:SF3">
    <property type="entry name" value="SULFOQUINOVOSYL TRANSFERASE SQD2"/>
    <property type="match status" value="1"/>
</dbReference>
<feature type="domain" description="Glycosyltransferase subfamily 4-like N-terminal" evidence="2">
    <location>
        <begin position="15"/>
        <end position="163"/>
    </location>
</feature>
<keyword evidence="3" id="KW-0808">Transferase</keyword>
<comment type="caution">
    <text evidence="3">The sequence shown here is derived from an EMBL/GenBank/DDBJ whole genome shotgun (WGS) entry which is preliminary data.</text>
</comment>
<sequence>MRVLHVLPSLDPRSGGVAEAVVQFVKHMLPYGCVSEVATLDTSDGPRFDRLCGAVHRLGPGFGSYGMSRRLMVWMRENASRYDAIIVHGIWQFHSLAAAWAVFRKGTPLFVFPHGMLDPWFQHTYPAKHVKKRIYWMLFERWVFRRANAVLFTCQTELELARKPFLDRKLPLRVNGFGIESVPGDKACGQLFRDTFPELRDKRVLLFLSRIHEKKGCDLLIGAFAKVAPQHPDVRLVIAGPGDPSLVNRLKRQALDLQVDRNIVWTGMLSGELKWAALRAAELFVLPSHQENFGIAVVESLASGTPVLITDRVNIWQEIVESGGGWVCADTEEGVADALQRWCADTTADQRRLLGMMALECYQNDFQIEAAARRLTDTVAEATCSELPSCPETTV</sequence>
<gene>
    <name evidence="3" type="ORF">BG61_08095</name>
</gene>
<evidence type="ECO:0000259" key="2">
    <source>
        <dbReference type="Pfam" id="PF13579"/>
    </source>
</evidence>
<dbReference type="SUPFAM" id="SSF53756">
    <property type="entry name" value="UDP-Glycosyltransferase/glycogen phosphorylase"/>
    <property type="match status" value="1"/>
</dbReference>
<dbReference type="InterPro" id="IPR001296">
    <property type="entry name" value="Glyco_trans_1"/>
</dbReference>
<evidence type="ECO:0000259" key="1">
    <source>
        <dbReference type="Pfam" id="PF00534"/>
    </source>
</evidence>